<reference evidence="5" key="1">
    <citation type="journal article" date="2018" name="Genome Biol. Evol.">
        <title>Genomics and development of Lentinus tigrinus, a white-rot wood-decaying mushroom with dimorphic fruiting bodies.</title>
        <authorList>
            <person name="Wu B."/>
            <person name="Xu Z."/>
            <person name="Knudson A."/>
            <person name="Carlson A."/>
            <person name="Chen N."/>
            <person name="Kovaka S."/>
            <person name="LaButti K."/>
            <person name="Lipzen A."/>
            <person name="Pennachio C."/>
            <person name="Riley R."/>
            <person name="Schakwitz W."/>
            <person name="Umezawa K."/>
            <person name="Ohm R.A."/>
            <person name="Grigoriev I.V."/>
            <person name="Nagy L.G."/>
            <person name="Gibbons J."/>
            <person name="Hibbett D."/>
        </authorList>
    </citation>
    <scope>NUCLEOTIDE SEQUENCE [LARGE SCALE GENOMIC DNA]</scope>
    <source>
        <strain evidence="5">ALCF2SS1-6</strain>
    </source>
</reference>
<dbReference type="Gene3D" id="3.20.20.80">
    <property type="entry name" value="Glycosidases"/>
    <property type="match status" value="1"/>
</dbReference>
<keyword evidence="1" id="KW-0378">Hydrolase</keyword>
<dbReference type="SUPFAM" id="SSF51445">
    <property type="entry name" value="(Trans)glycosidases"/>
    <property type="match status" value="1"/>
</dbReference>
<feature type="domain" description="Beta-glucuronidase C-terminal" evidence="4">
    <location>
        <begin position="480"/>
        <end position="590"/>
    </location>
</feature>
<protein>
    <recommendedName>
        <fullName evidence="4">Beta-glucuronidase C-terminal domain-containing protein</fullName>
    </recommendedName>
</protein>
<feature type="chain" id="PRO_5022835701" description="Beta-glucuronidase C-terminal domain-containing protein" evidence="3">
    <location>
        <begin position="22"/>
        <end position="676"/>
    </location>
</feature>
<dbReference type="PANTHER" id="PTHR36183">
    <property type="entry name" value="BETA-GLUCURONIDASE"/>
    <property type="match status" value="1"/>
</dbReference>
<dbReference type="Pfam" id="PF16862">
    <property type="entry name" value="Glyco_hydro_79C"/>
    <property type="match status" value="1"/>
</dbReference>
<keyword evidence="2" id="KW-0326">Glycosidase</keyword>
<dbReference type="GO" id="GO:0005975">
    <property type="term" value="P:carbohydrate metabolic process"/>
    <property type="evidence" value="ECO:0007669"/>
    <property type="project" value="InterPro"/>
</dbReference>
<evidence type="ECO:0000256" key="2">
    <source>
        <dbReference type="ARBA" id="ARBA00023295"/>
    </source>
</evidence>
<name>A0A5C2SPM0_9APHY</name>
<organism evidence="5 6">
    <name type="scientific">Lentinus tigrinus ALCF2SS1-6</name>
    <dbReference type="NCBI Taxonomy" id="1328759"/>
    <lineage>
        <taxon>Eukaryota</taxon>
        <taxon>Fungi</taxon>
        <taxon>Dikarya</taxon>
        <taxon>Basidiomycota</taxon>
        <taxon>Agaricomycotina</taxon>
        <taxon>Agaricomycetes</taxon>
        <taxon>Polyporales</taxon>
        <taxon>Polyporaceae</taxon>
        <taxon>Lentinus</taxon>
    </lineage>
</organism>
<dbReference type="InterPro" id="IPR017853">
    <property type="entry name" value="GH"/>
</dbReference>
<dbReference type="InterPro" id="IPR052974">
    <property type="entry name" value="GH79_Enzymes"/>
</dbReference>
<gene>
    <name evidence="5" type="ORF">L227DRAFT_572567</name>
</gene>
<proteinExistence type="predicted"/>
<feature type="signal peptide" evidence="3">
    <location>
        <begin position="1"/>
        <end position="21"/>
    </location>
</feature>
<dbReference type="InterPro" id="IPR018087">
    <property type="entry name" value="Glyco_hydro_5_CS"/>
</dbReference>
<dbReference type="InterPro" id="IPR031728">
    <property type="entry name" value="GlcAase_C"/>
</dbReference>
<evidence type="ECO:0000259" key="4">
    <source>
        <dbReference type="Pfam" id="PF16862"/>
    </source>
</evidence>
<evidence type="ECO:0000256" key="3">
    <source>
        <dbReference type="SAM" id="SignalP"/>
    </source>
</evidence>
<dbReference type="InterPro" id="IPR013780">
    <property type="entry name" value="Glyco_hydro_b"/>
</dbReference>
<dbReference type="STRING" id="1328759.A0A5C2SPM0"/>
<dbReference type="OrthoDB" id="2796951at2759"/>
<accession>A0A5C2SPM0</accession>
<dbReference type="Gene3D" id="2.60.40.1180">
    <property type="entry name" value="Golgi alpha-mannosidase II"/>
    <property type="match status" value="1"/>
</dbReference>
<dbReference type="AlphaFoldDB" id="A0A5C2SPM0"/>
<dbReference type="GO" id="GO:0004553">
    <property type="term" value="F:hydrolase activity, hydrolyzing O-glycosyl compounds"/>
    <property type="evidence" value="ECO:0007669"/>
    <property type="project" value="InterPro"/>
</dbReference>
<evidence type="ECO:0000313" key="5">
    <source>
        <dbReference type="EMBL" id="RPD63416.1"/>
    </source>
</evidence>
<dbReference type="PROSITE" id="PS00659">
    <property type="entry name" value="GLYCOSYL_HYDROL_F5"/>
    <property type="match status" value="1"/>
</dbReference>
<evidence type="ECO:0000256" key="1">
    <source>
        <dbReference type="ARBA" id="ARBA00022801"/>
    </source>
</evidence>
<sequence length="676" mass="71921">MLRSLVAAPLLLLALVGYVRAVTVYGPAGAQKPSGTASSSGSGPISTGTLENTQWISSLNAYNDVNLQAPALPNPMPSTSFTIGVANGAAGMSGLSIPQKGNFYGFSIEMSVVEQVLGVNASFIQVPFLNLLATLADRGGSVRIRVGGNTQEAAALVDNLPNNAMIAKDKPIAGGSSRTAQTPTLQYTDELLYLLSNISSLVNAKWYLGIPFNDTTHLRLQIAEAADSILGDNVLGYQVGNEPDLYASTHERRPADYDPQDYFDEFGIMVNGIHDDKKITRTGNLVAPSLQGTWSPEDLWSTGYLDAYGSSINILAMEHYPDQNCAAEFPDGGFGPIKNPQDVFPNYLTHASGQNLVKPYLNTAGIAQQLGKEFMMFETNTASCGGFPGVSDSFASALWAVDYGLQMAYSNFTGALLHVGGQNVSYNPFTPPPTNLSLFEKWTIGPIMYSTLFVAEALGTTNTSRVVDLFANSANEFTPAYAIYEHDTLSRIALINFMQEQGGAGAYSATISVGGEAFGESNSVPSQVKVKYLLAPSVSEKEQITWANQTFGGRFQVDGRLSGQEVIQTIKCDQSANTCVIPVPAPGAALVFVSNEAQASSDPKATQTYSTTSVTNVIQTLTIEPSVLSHSNGHSGNFPLSGTSKGGANAALCSHHIDYSLASLSIFIGFFFAFFR</sequence>
<dbReference type="Proteomes" id="UP000313359">
    <property type="component" value="Unassembled WGS sequence"/>
</dbReference>
<evidence type="ECO:0000313" key="6">
    <source>
        <dbReference type="Proteomes" id="UP000313359"/>
    </source>
</evidence>
<keyword evidence="6" id="KW-1185">Reference proteome</keyword>
<keyword evidence="3" id="KW-0732">Signal</keyword>
<dbReference type="EMBL" id="ML122256">
    <property type="protein sequence ID" value="RPD63416.1"/>
    <property type="molecule type" value="Genomic_DNA"/>
</dbReference>
<dbReference type="PANTHER" id="PTHR36183:SF2">
    <property type="entry name" value="BETA-GLUCURONIDASE C-TERMINAL DOMAIN-CONTAINING PROTEIN"/>
    <property type="match status" value="1"/>
</dbReference>